<dbReference type="EMBL" id="CATQJL010000001">
    <property type="protein sequence ID" value="CAJ0588319.1"/>
    <property type="molecule type" value="Genomic_DNA"/>
</dbReference>
<proteinExistence type="predicted"/>
<reference evidence="2" key="1">
    <citation type="submission" date="2023-07" db="EMBL/GenBank/DDBJ databases">
        <authorList>
            <consortium name="CYATHOMIX"/>
        </authorList>
    </citation>
    <scope>NUCLEOTIDE SEQUENCE</scope>
    <source>
        <strain evidence="2">N/A</strain>
    </source>
</reference>
<keyword evidence="1" id="KW-1133">Transmembrane helix</keyword>
<sequence>MKAFPKSQSMLIADSANSATNVWFMLLVMLSFIYFASGIQMGGSAGSLIDGDSEYETQTSRNTKVPGRTKKLPTGPIFNSSMSNLAKLLAVFSLIYFAAGIRMGGYAGGISYGDDDPVGLNSKALKMGGNEGSIPFRHPNADNKYRKATDGNIKVSGRRGRRMRGKAGKLTNKEAGKTKKPKLVNITMEGRLLPIEIDLD</sequence>
<feature type="transmembrane region" description="Helical" evidence="1">
    <location>
        <begin position="21"/>
        <end position="39"/>
    </location>
</feature>
<keyword evidence="1" id="KW-0472">Membrane</keyword>
<feature type="transmembrane region" description="Helical" evidence="1">
    <location>
        <begin position="77"/>
        <end position="99"/>
    </location>
</feature>
<protein>
    <submittedName>
        <fullName evidence="2">Uncharacterized protein</fullName>
    </submittedName>
</protein>
<dbReference type="Proteomes" id="UP001176961">
    <property type="component" value="Unassembled WGS sequence"/>
</dbReference>
<organism evidence="2 3">
    <name type="scientific">Cylicocyclus nassatus</name>
    <name type="common">Nematode worm</name>
    <dbReference type="NCBI Taxonomy" id="53992"/>
    <lineage>
        <taxon>Eukaryota</taxon>
        <taxon>Metazoa</taxon>
        <taxon>Ecdysozoa</taxon>
        <taxon>Nematoda</taxon>
        <taxon>Chromadorea</taxon>
        <taxon>Rhabditida</taxon>
        <taxon>Rhabditina</taxon>
        <taxon>Rhabditomorpha</taxon>
        <taxon>Strongyloidea</taxon>
        <taxon>Strongylidae</taxon>
        <taxon>Cylicocyclus</taxon>
    </lineage>
</organism>
<evidence type="ECO:0000313" key="3">
    <source>
        <dbReference type="Proteomes" id="UP001176961"/>
    </source>
</evidence>
<keyword evidence="3" id="KW-1185">Reference proteome</keyword>
<accession>A0AA36DL12</accession>
<evidence type="ECO:0000313" key="2">
    <source>
        <dbReference type="EMBL" id="CAJ0588319.1"/>
    </source>
</evidence>
<evidence type="ECO:0000256" key="1">
    <source>
        <dbReference type="SAM" id="Phobius"/>
    </source>
</evidence>
<gene>
    <name evidence="2" type="ORF">CYNAS_LOCUS302</name>
</gene>
<name>A0AA36DL12_CYLNA</name>
<keyword evidence="1" id="KW-0812">Transmembrane</keyword>
<comment type="caution">
    <text evidence="2">The sequence shown here is derived from an EMBL/GenBank/DDBJ whole genome shotgun (WGS) entry which is preliminary data.</text>
</comment>
<dbReference type="AlphaFoldDB" id="A0AA36DL12"/>